<accession>A0A1A9RWR9</accession>
<keyword evidence="5" id="KW-1185">Reference proteome</keyword>
<comment type="caution">
    <text evidence="4">The sequence shown here is derived from an EMBL/GenBank/DDBJ whole genome shotgun (WGS) entry which is preliminary data.</text>
</comment>
<evidence type="ECO:0000313" key="4">
    <source>
        <dbReference type="EMBL" id="OAM26903.1"/>
    </source>
</evidence>
<dbReference type="Gene3D" id="3.40.50.450">
    <property type="match status" value="1"/>
</dbReference>
<dbReference type="Proteomes" id="UP000077885">
    <property type="component" value="Unassembled WGS sequence"/>
</dbReference>
<reference evidence="5" key="1">
    <citation type="submission" date="2016-05" db="EMBL/GenBank/DDBJ databases">
        <title>Draft genome of Corynebacterium afermentans subsp. afermentans LCDC 88199T.</title>
        <authorList>
            <person name="Bernier A.-M."/>
            <person name="Bernard K."/>
        </authorList>
    </citation>
    <scope>NUCLEOTIDE SEQUENCE [LARGE SCALE GENOMIC DNA]</scope>
    <source>
        <strain evidence="5">NML02-A-017</strain>
    </source>
</reference>
<evidence type="ECO:0000256" key="3">
    <source>
        <dbReference type="RuleBase" id="RU363015"/>
    </source>
</evidence>
<dbReference type="RefSeq" id="WP_067594300.1">
    <property type="nucleotide sequence ID" value="NZ_LXSL01000028.1"/>
</dbReference>
<dbReference type="GO" id="GO:0009691">
    <property type="term" value="P:cytokinin biosynthetic process"/>
    <property type="evidence" value="ECO:0007669"/>
    <property type="project" value="UniProtKB-UniRule"/>
</dbReference>
<keyword evidence="3" id="KW-0378">Hydrolase</keyword>
<dbReference type="GO" id="GO:0008714">
    <property type="term" value="F:AMP nucleosidase activity"/>
    <property type="evidence" value="ECO:0007669"/>
    <property type="project" value="UniProtKB-EC"/>
</dbReference>
<sequence>MNNIVVYCGSNLGEDPRYAQAARELGRAIAQRGSRLVYGGGGIGLMGETANAVLDAGGQVTGIIPTFLRHEEMAHGRLTELIITDSMAERRTKMIELADAFIALPGGLGTYEELFEVLSAAQLKLHRKPVGLLNIGGYFDPFTALLQHTADQGFMPPANTGLVCVDSQIPALLAKMAAYRFHDAPKWKRPAWQQAEEAKIAAGAT</sequence>
<dbReference type="PANTHER" id="PTHR31223">
    <property type="entry name" value="LOG FAMILY PROTEIN YJL055W"/>
    <property type="match status" value="1"/>
</dbReference>
<dbReference type="STRING" id="1795827.A7P95_07445"/>
<evidence type="ECO:0000256" key="2">
    <source>
        <dbReference type="ARBA" id="ARBA00006763"/>
    </source>
</evidence>
<comment type="similarity">
    <text evidence="2 3">Belongs to the LOG family.</text>
</comment>
<dbReference type="SUPFAM" id="SSF102405">
    <property type="entry name" value="MCP/YpsA-like"/>
    <property type="match status" value="1"/>
</dbReference>
<dbReference type="AlphaFoldDB" id="A0A1A9RWR9"/>
<dbReference type="OrthoDB" id="9801098at2"/>
<keyword evidence="3" id="KW-0203">Cytokinin biosynthesis</keyword>
<dbReference type="Pfam" id="PF03641">
    <property type="entry name" value="Lysine_decarbox"/>
    <property type="match status" value="1"/>
</dbReference>
<evidence type="ECO:0000313" key="5">
    <source>
        <dbReference type="Proteomes" id="UP000077885"/>
    </source>
</evidence>
<dbReference type="NCBIfam" id="TIGR00730">
    <property type="entry name" value="Rossman fold protein, TIGR00730 family"/>
    <property type="match status" value="1"/>
</dbReference>
<protein>
    <recommendedName>
        <fullName evidence="3">Cytokinin riboside 5'-monophosphate phosphoribohydrolase</fullName>
        <ecNumber evidence="3">3.2.2.n1</ecNumber>
    </recommendedName>
</protein>
<dbReference type="GO" id="GO:0005829">
    <property type="term" value="C:cytosol"/>
    <property type="evidence" value="ECO:0007669"/>
    <property type="project" value="TreeGrafter"/>
</dbReference>
<proteinExistence type="inferred from homology"/>
<evidence type="ECO:0000256" key="1">
    <source>
        <dbReference type="ARBA" id="ARBA00000274"/>
    </source>
</evidence>
<dbReference type="PANTHER" id="PTHR31223:SF70">
    <property type="entry name" value="LOG FAMILY PROTEIN YJL055W"/>
    <property type="match status" value="1"/>
</dbReference>
<comment type="catalytic activity">
    <reaction evidence="1">
        <text>AMP + H2O = D-ribose 5-phosphate + adenine</text>
        <dbReference type="Rhea" id="RHEA:20129"/>
        <dbReference type="ChEBI" id="CHEBI:15377"/>
        <dbReference type="ChEBI" id="CHEBI:16708"/>
        <dbReference type="ChEBI" id="CHEBI:78346"/>
        <dbReference type="ChEBI" id="CHEBI:456215"/>
        <dbReference type="EC" id="3.2.2.4"/>
    </reaction>
</comment>
<dbReference type="InterPro" id="IPR031100">
    <property type="entry name" value="LOG_fam"/>
</dbReference>
<dbReference type="EC" id="3.2.2.n1" evidence="3"/>
<dbReference type="EMBL" id="LXSL01000028">
    <property type="protein sequence ID" value="OAM26903.1"/>
    <property type="molecule type" value="Genomic_DNA"/>
</dbReference>
<gene>
    <name evidence="4" type="ORF">A7P95_07445</name>
</gene>
<dbReference type="InterPro" id="IPR005269">
    <property type="entry name" value="LOG"/>
</dbReference>
<name>A0A1A9RWR9_9NEIS</name>
<organism evidence="4 5">
    <name type="scientific">Eikenella longinqua</name>
    <dbReference type="NCBI Taxonomy" id="1795827"/>
    <lineage>
        <taxon>Bacteria</taxon>
        <taxon>Pseudomonadati</taxon>
        <taxon>Pseudomonadota</taxon>
        <taxon>Betaproteobacteria</taxon>
        <taxon>Neisseriales</taxon>
        <taxon>Neisseriaceae</taxon>
        <taxon>Eikenella</taxon>
    </lineage>
</organism>